<feature type="compositionally biased region" description="Basic and acidic residues" evidence="1">
    <location>
        <begin position="66"/>
        <end position="84"/>
    </location>
</feature>
<gene>
    <name evidence="3" type="ORF">CCUS01_13737</name>
</gene>
<feature type="transmembrane region" description="Helical" evidence="2">
    <location>
        <begin position="365"/>
        <end position="386"/>
    </location>
</feature>
<feature type="compositionally biased region" description="Pro residues" evidence="1">
    <location>
        <begin position="131"/>
        <end position="142"/>
    </location>
</feature>
<evidence type="ECO:0000313" key="4">
    <source>
        <dbReference type="Proteomes" id="UP001239213"/>
    </source>
</evidence>
<feature type="region of interest" description="Disordered" evidence="1">
    <location>
        <begin position="422"/>
        <end position="452"/>
    </location>
</feature>
<sequence>MTGEEGMAPHPVPRAQKPSKRRASPANIAVPPLLWDRDAESDDEYANQVRNAAGGVWKRAINAGRRYADSAADRRSDSDSDDKARKKQLKNPPPQHHQQQQQQPPSSPDTPKAVRPSNNVASGKLPLATLRPPPASIRPPPAVVAAPAVQPTPVRTTPAATSKPPAVQVPVYVEQPQETYAQPRETFIAHPEIPVEAPERPPTTPPPPPEEPAPPPVLAPAEPDPPPPPPPEPEPLAAPPATMTVTAPPRTVTLISTMKQPDSPKKPKFTPSPPPPPVITPTPTVPPAVIAPSGPLALPPLPSVDPSAPRKGIDGEKHSTPTITATLASAVLPAETISALPGLASGGSSKDDGRPPRMNPETEHALIAVGSIGSFIFASFLVWIVWRTMKRAGRMRRERVSGYQGDRPGGIGSKIPFFKGSSGWENLDGRRSEPPQYEKGQRGTLRLDTGFYGPDGKPAPYVTNGTYPANYTMSPADNHGSPIHQSPTGTIPMRMNNVSGQGTYNSQQNPFSNQQSAYTSQVGTYDSQTGTYISHAPSGSLNHIIGQYGSPTDLNLTLRSGVGAGAYFNRSELARQPSDAYDPARRQVNRASELSSISSGFGDGDIIVPGMPGMVLQPPPPVSQSLRASQNGVGRFSWMSKTNRETVYTEASEDLPARFRTVDSWVNQQTGRVKRAQARPETDEDIPPVPGLPAGTGLNGMPPEPQFTMMMPDGEVPRRPDLGPNA</sequence>
<dbReference type="Proteomes" id="UP001239213">
    <property type="component" value="Unassembled WGS sequence"/>
</dbReference>
<feature type="region of interest" description="Disordered" evidence="1">
    <location>
        <begin position="340"/>
        <end position="360"/>
    </location>
</feature>
<name>A0AAI9YB36_9PEZI</name>
<feature type="region of interest" description="Disordered" evidence="1">
    <location>
        <begin position="52"/>
        <end position="143"/>
    </location>
</feature>
<evidence type="ECO:0000313" key="3">
    <source>
        <dbReference type="EMBL" id="KAK1494070.1"/>
    </source>
</evidence>
<feature type="region of interest" description="Disordered" evidence="1">
    <location>
        <begin position="670"/>
        <end position="726"/>
    </location>
</feature>
<keyword evidence="2" id="KW-0472">Membrane</keyword>
<keyword evidence="4" id="KW-1185">Reference proteome</keyword>
<proteinExistence type="predicted"/>
<comment type="caution">
    <text evidence="3">The sequence shown here is derived from an EMBL/GenBank/DDBJ whole genome shotgun (WGS) entry which is preliminary data.</text>
</comment>
<feature type="region of interest" description="Disordered" evidence="1">
    <location>
        <begin position="179"/>
        <end position="317"/>
    </location>
</feature>
<evidence type="ECO:0000256" key="2">
    <source>
        <dbReference type="SAM" id="Phobius"/>
    </source>
</evidence>
<protein>
    <submittedName>
        <fullName evidence="3">Uncharacterized protein</fullName>
    </submittedName>
</protein>
<accession>A0AAI9YB36</accession>
<feature type="region of interest" description="Disordered" evidence="1">
    <location>
        <begin position="1"/>
        <end position="36"/>
    </location>
</feature>
<evidence type="ECO:0000256" key="1">
    <source>
        <dbReference type="SAM" id="MobiDB-lite"/>
    </source>
</evidence>
<dbReference type="EMBL" id="MPDP01000022">
    <property type="protein sequence ID" value="KAK1494070.1"/>
    <property type="molecule type" value="Genomic_DNA"/>
</dbReference>
<organism evidence="3 4">
    <name type="scientific">Colletotrichum cuscutae</name>
    <dbReference type="NCBI Taxonomy" id="1209917"/>
    <lineage>
        <taxon>Eukaryota</taxon>
        <taxon>Fungi</taxon>
        <taxon>Dikarya</taxon>
        <taxon>Ascomycota</taxon>
        <taxon>Pezizomycotina</taxon>
        <taxon>Sordariomycetes</taxon>
        <taxon>Hypocreomycetidae</taxon>
        <taxon>Glomerellales</taxon>
        <taxon>Glomerellaceae</taxon>
        <taxon>Colletotrichum</taxon>
        <taxon>Colletotrichum acutatum species complex</taxon>
    </lineage>
</organism>
<keyword evidence="2" id="KW-1133">Transmembrane helix</keyword>
<feature type="compositionally biased region" description="Low complexity" evidence="1">
    <location>
        <begin position="239"/>
        <end position="253"/>
    </location>
</feature>
<feature type="compositionally biased region" description="Basic and acidic residues" evidence="1">
    <location>
        <begin position="715"/>
        <end position="726"/>
    </location>
</feature>
<feature type="compositionally biased region" description="Basic and acidic residues" evidence="1">
    <location>
        <begin position="349"/>
        <end position="360"/>
    </location>
</feature>
<keyword evidence="2" id="KW-0812">Transmembrane</keyword>
<feature type="compositionally biased region" description="Low complexity" evidence="1">
    <location>
        <begin position="287"/>
        <end position="296"/>
    </location>
</feature>
<feature type="compositionally biased region" description="Pro residues" evidence="1">
    <location>
        <begin position="200"/>
        <end position="238"/>
    </location>
</feature>
<dbReference type="AlphaFoldDB" id="A0AAI9YB36"/>
<reference evidence="3" key="1">
    <citation type="submission" date="2016-11" db="EMBL/GenBank/DDBJ databases">
        <title>The genome sequence of Colletotrichum cuscutae.</title>
        <authorList>
            <person name="Baroncelli R."/>
        </authorList>
    </citation>
    <scope>NUCLEOTIDE SEQUENCE</scope>
    <source>
        <strain evidence="3">IMI 304802</strain>
    </source>
</reference>
<feature type="compositionally biased region" description="Pro residues" evidence="1">
    <location>
        <begin position="270"/>
        <end position="286"/>
    </location>
</feature>